<dbReference type="CDD" id="cd00383">
    <property type="entry name" value="trans_reg_C"/>
    <property type="match status" value="1"/>
</dbReference>
<dbReference type="Gene3D" id="6.10.250.690">
    <property type="match status" value="1"/>
</dbReference>
<evidence type="ECO:0000256" key="3">
    <source>
        <dbReference type="ARBA" id="ARBA00022553"/>
    </source>
</evidence>
<keyword evidence="7" id="KW-0804">Transcription</keyword>
<keyword evidence="3 8" id="KW-0597">Phosphoprotein</keyword>
<dbReference type="PROSITE" id="PS51755">
    <property type="entry name" value="OMPR_PHOB"/>
    <property type="match status" value="1"/>
</dbReference>
<dbReference type="CDD" id="cd17620">
    <property type="entry name" value="REC_OmpR_KdpE-like"/>
    <property type="match status" value="1"/>
</dbReference>
<comment type="caution">
    <text evidence="12">The sequence shown here is derived from an EMBL/GenBank/DDBJ whole genome shotgun (WGS) entry which is preliminary data.</text>
</comment>
<dbReference type="InterPro" id="IPR011006">
    <property type="entry name" value="CheY-like_superfamily"/>
</dbReference>
<dbReference type="InterPro" id="IPR036388">
    <property type="entry name" value="WH-like_DNA-bd_sf"/>
</dbReference>
<dbReference type="InterPro" id="IPR016032">
    <property type="entry name" value="Sig_transdc_resp-reg_C-effctor"/>
</dbReference>
<dbReference type="GO" id="GO:0005829">
    <property type="term" value="C:cytosol"/>
    <property type="evidence" value="ECO:0007669"/>
    <property type="project" value="TreeGrafter"/>
</dbReference>
<proteinExistence type="predicted"/>
<evidence type="ECO:0000256" key="4">
    <source>
        <dbReference type="ARBA" id="ARBA00023012"/>
    </source>
</evidence>
<dbReference type="Pfam" id="PF00072">
    <property type="entry name" value="Response_reg"/>
    <property type="match status" value="1"/>
</dbReference>
<feature type="domain" description="OmpR/PhoB-type" evidence="11">
    <location>
        <begin position="134"/>
        <end position="233"/>
    </location>
</feature>
<dbReference type="InterPro" id="IPR001789">
    <property type="entry name" value="Sig_transdc_resp-reg_receiver"/>
</dbReference>
<evidence type="ECO:0000259" key="11">
    <source>
        <dbReference type="PROSITE" id="PS51755"/>
    </source>
</evidence>
<dbReference type="SMART" id="SM00862">
    <property type="entry name" value="Trans_reg_C"/>
    <property type="match status" value="1"/>
</dbReference>
<dbReference type="PANTHER" id="PTHR48111">
    <property type="entry name" value="REGULATOR OF RPOS"/>
    <property type="match status" value="1"/>
</dbReference>
<feature type="DNA-binding region" description="OmpR/PhoB-type" evidence="9">
    <location>
        <begin position="134"/>
        <end position="233"/>
    </location>
</feature>
<evidence type="ECO:0000313" key="12">
    <source>
        <dbReference type="EMBL" id="RGL09711.1"/>
    </source>
</evidence>
<feature type="domain" description="Response regulatory" evidence="10">
    <location>
        <begin position="8"/>
        <end position="121"/>
    </location>
</feature>
<dbReference type="InterPro" id="IPR039420">
    <property type="entry name" value="WalR-like"/>
</dbReference>
<dbReference type="GO" id="GO:0000156">
    <property type="term" value="F:phosphorelay response regulator activity"/>
    <property type="evidence" value="ECO:0007669"/>
    <property type="project" value="TreeGrafter"/>
</dbReference>
<evidence type="ECO:0000256" key="8">
    <source>
        <dbReference type="PROSITE-ProRule" id="PRU00169"/>
    </source>
</evidence>
<evidence type="ECO:0000256" key="1">
    <source>
        <dbReference type="ARBA" id="ARBA00004496"/>
    </source>
</evidence>
<evidence type="ECO:0000259" key="10">
    <source>
        <dbReference type="PROSITE" id="PS50110"/>
    </source>
</evidence>
<gene>
    <name evidence="12" type="ORF">DXC81_07440</name>
</gene>
<accession>A0A3E4QRK6</accession>
<dbReference type="PROSITE" id="PS50110">
    <property type="entry name" value="RESPONSE_REGULATORY"/>
    <property type="match status" value="1"/>
</dbReference>
<dbReference type="Gene3D" id="3.40.50.2300">
    <property type="match status" value="1"/>
</dbReference>
<dbReference type="EMBL" id="QSRJ01000008">
    <property type="protein sequence ID" value="RGL09711.1"/>
    <property type="molecule type" value="Genomic_DNA"/>
</dbReference>
<dbReference type="GO" id="GO:0042802">
    <property type="term" value="F:identical protein binding"/>
    <property type="evidence" value="ECO:0007669"/>
    <property type="project" value="UniProtKB-ARBA"/>
</dbReference>
<dbReference type="InterPro" id="IPR001867">
    <property type="entry name" value="OmpR/PhoB-type_DNA-bd"/>
</dbReference>
<dbReference type="FunFam" id="3.40.50.2300:FF:000021">
    <property type="entry name" value="Two-component system response regulator KdpE"/>
    <property type="match status" value="1"/>
</dbReference>
<sequence length="234" mass="25702">MNDAVKPRILLVEDDPAVQNLVSTALVLHGYSVEKACNGQAAIMEAASHGPDLIMLDLGLPDIDGVEVITKIRSWSAVPITVISARTEDSDKITALDAGADDYLTKPFSVEELLARVRASLRRSSMAASEPAETSTFDNGPLHIDYAAGYATIEGHELSLTPTEYKLLVLLAKNVDKVLTHTYITREIWGTSWDSDIASLRVFMRTLRKKVESDPSHPTMIQTHIGVGYRMQRL</sequence>
<keyword evidence="5" id="KW-0805">Transcription regulation</keyword>
<dbReference type="GO" id="GO:0045893">
    <property type="term" value="P:positive regulation of DNA-templated transcription"/>
    <property type="evidence" value="ECO:0007669"/>
    <property type="project" value="UniProtKB-ARBA"/>
</dbReference>
<evidence type="ECO:0000256" key="2">
    <source>
        <dbReference type="ARBA" id="ARBA00022490"/>
    </source>
</evidence>
<keyword evidence="6 9" id="KW-0238">DNA-binding</keyword>
<dbReference type="Gene3D" id="1.10.10.10">
    <property type="entry name" value="Winged helix-like DNA-binding domain superfamily/Winged helix DNA-binding domain"/>
    <property type="match status" value="1"/>
</dbReference>
<name>A0A3E4QRK6_9ACTN</name>
<dbReference type="SMART" id="SM00448">
    <property type="entry name" value="REC"/>
    <property type="match status" value="1"/>
</dbReference>
<dbReference type="SUPFAM" id="SSF52172">
    <property type="entry name" value="CheY-like"/>
    <property type="match status" value="1"/>
</dbReference>
<protein>
    <submittedName>
        <fullName evidence="12">DNA-binding response regulator</fullName>
    </submittedName>
</protein>
<keyword evidence="4" id="KW-0902">Two-component regulatory system</keyword>
<dbReference type="GO" id="GO:0000987">
    <property type="term" value="F:cis-regulatory region sequence-specific DNA binding"/>
    <property type="evidence" value="ECO:0007669"/>
    <property type="project" value="UniProtKB-ARBA"/>
</dbReference>
<evidence type="ECO:0000256" key="5">
    <source>
        <dbReference type="ARBA" id="ARBA00023015"/>
    </source>
</evidence>
<evidence type="ECO:0000256" key="9">
    <source>
        <dbReference type="PROSITE-ProRule" id="PRU01091"/>
    </source>
</evidence>
<keyword evidence="2" id="KW-0963">Cytoplasm</keyword>
<evidence type="ECO:0000313" key="13">
    <source>
        <dbReference type="Proteomes" id="UP000260943"/>
    </source>
</evidence>
<dbReference type="SUPFAM" id="SSF46894">
    <property type="entry name" value="C-terminal effector domain of the bipartite response regulators"/>
    <property type="match status" value="1"/>
</dbReference>
<feature type="modified residue" description="4-aspartylphosphate" evidence="8">
    <location>
        <position position="57"/>
    </location>
</feature>
<evidence type="ECO:0000256" key="6">
    <source>
        <dbReference type="ARBA" id="ARBA00023125"/>
    </source>
</evidence>
<dbReference type="GO" id="GO:0032993">
    <property type="term" value="C:protein-DNA complex"/>
    <property type="evidence" value="ECO:0007669"/>
    <property type="project" value="TreeGrafter"/>
</dbReference>
<dbReference type="Pfam" id="PF00486">
    <property type="entry name" value="Trans_reg_C"/>
    <property type="match status" value="1"/>
</dbReference>
<dbReference type="PANTHER" id="PTHR48111:SF50">
    <property type="entry name" value="KDP OPERON TRANSCRIPTIONAL REGULATORY PROTEIN KDPE"/>
    <property type="match status" value="1"/>
</dbReference>
<dbReference type="RefSeq" id="WP_117679846.1">
    <property type="nucleotide sequence ID" value="NZ_CAJJKC010000010.1"/>
</dbReference>
<evidence type="ECO:0000256" key="7">
    <source>
        <dbReference type="ARBA" id="ARBA00023163"/>
    </source>
</evidence>
<comment type="subcellular location">
    <subcellularLocation>
        <location evidence="1">Cytoplasm</location>
    </subcellularLocation>
</comment>
<organism evidence="12 13">
    <name type="scientific">Collinsella tanakaei</name>
    <dbReference type="NCBI Taxonomy" id="626935"/>
    <lineage>
        <taxon>Bacteria</taxon>
        <taxon>Bacillati</taxon>
        <taxon>Actinomycetota</taxon>
        <taxon>Coriobacteriia</taxon>
        <taxon>Coriobacteriales</taxon>
        <taxon>Coriobacteriaceae</taxon>
        <taxon>Collinsella</taxon>
    </lineage>
</organism>
<dbReference type="AlphaFoldDB" id="A0A3E4QRK6"/>
<dbReference type="Proteomes" id="UP000260943">
    <property type="component" value="Unassembled WGS sequence"/>
</dbReference>
<reference evidence="12 13" key="1">
    <citation type="submission" date="2018-08" db="EMBL/GenBank/DDBJ databases">
        <title>A genome reference for cultivated species of the human gut microbiota.</title>
        <authorList>
            <person name="Zou Y."/>
            <person name="Xue W."/>
            <person name="Luo G."/>
        </authorList>
    </citation>
    <scope>NUCLEOTIDE SEQUENCE [LARGE SCALE GENOMIC DNA]</scope>
    <source>
        <strain evidence="12 13">TF08-14</strain>
    </source>
</reference>